<dbReference type="AlphaFoldDB" id="A0A5D3DLG2"/>
<protein>
    <submittedName>
        <fullName evidence="2">Global transcription factor</fullName>
    </submittedName>
</protein>
<dbReference type="EMBL" id="SSTD01003916">
    <property type="protein sequence ID" value="TYK24455.1"/>
    <property type="molecule type" value="Genomic_DNA"/>
</dbReference>
<evidence type="ECO:0000313" key="2">
    <source>
        <dbReference type="EMBL" id="TYK24455.1"/>
    </source>
</evidence>
<dbReference type="Proteomes" id="UP000321393">
    <property type="component" value="Unassembled WGS sequence"/>
</dbReference>
<name>A0A5D3DLG2_CUCMM</name>
<proteinExistence type="predicted"/>
<evidence type="ECO:0000313" key="3">
    <source>
        <dbReference type="Proteomes" id="UP000321393"/>
    </source>
</evidence>
<reference evidence="3 4" key="1">
    <citation type="submission" date="2019-08" db="EMBL/GenBank/DDBJ databases">
        <title>Draft genome sequences of two oriental melons (Cucumis melo L. var makuwa).</title>
        <authorList>
            <person name="Kwon S.-Y."/>
        </authorList>
    </citation>
    <scope>NUCLEOTIDE SEQUENCE [LARGE SCALE GENOMIC DNA]</scope>
    <source>
        <strain evidence="4">cv. Chang Bougi</strain>
        <strain evidence="3">cv. SW 3</strain>
        <tissue evidence="2">Leaf</tissue>
    </source>
</reference>
<organism evidence="2 4">
    <name type="scientific">Cucumis melo var. makuwa</name>
    <name type="common">Oriental melon</name>
    <dbReference type="NCBI Taxonomy" id="1194695"/>
    <lineage>
        <taxon>Eukaryota</taxon>
        <taxon>Viridiplantae</taxon>
        <taxon>Streptophyta</taxon>
        <taxon>Embryophyta</taxon>
        <taxon>Tracheophyta</taxon>
        <taxon>Spermatophyta</taxon>
        <taxon>Magnoliopsida</taxon>
        <taxon>eudicotyledons</taxon>
        <taxon>Gunneridae</taxon>
        <taxon>Pentapetalae</taxon>
        <taxon>rosids</taxon>
        <taxon>fabids</taxon>
        <taxon>Cucurbitales</taxon>
        <taxon>Cucurbitaceae</taxon>
        <taxon>Benincaseae</taxon>
        <taxon>Cucumis</taxon>
    </lineage>
</organism>
<sequence length="87" mass="9857">MYCIGKASPDRLYRAVLLKNRFTDTILKAQEKALEKKKLCCKQRQKLQRMLGGRGSPDALLTASGKPRPFPTQYLPFPMHTYGVGKT</sequence>
<evidence type="ECO:0000313" key="4">
    <source>
        <dbReference type="Proteomes" id="UP000321947"/>
    </source>
</evidence>
<comment type="caution">
    <text evidence="2">The sequence shown here is derived from an EMBL/GenBank/DDBJ whole genome shotgun (WGS) entry which is preliminary data.</text>
</comment>
<dbReference type="Proteomes" id="UP000321947">
    <property type="component" value="Unassembled WGS sequence"/>
</dbReference>
<gene>
    <name evidence="2" type="ORF">E5676_scaffold717G00100</name>
    <name evidence="1" type="ORF">E6C27_scaffold222G00990</name>
</gene>
<dbReference type="EMBL" id="SSTE01008485">
    <property type="protein sequence ID" value="KAA0055613.1"/>
    <property type="molecule type" value="Genomic_DNA"/>
</dbReference>
<accession>A0A5D3DLG2</accession>
<evidence type="ECO:0000313" key="1">
    <source>
        <dbReference type="EMBL" id="KAA0055613.1"/>
    </source>
</evidence>